<feature type="transmembrane region" description="Helical" evidence="1">
    <location>
        <begin position="99"/>
        <end position="120"/>
    </location>
</feature>
<accession>A0A6A5G1I1</accession>
<evidence type="ECO:0000313" key="2">
    <source>
        <dbReference type="EMBL" id="KAF1748820.1"/>
    </source>
</evidence>
<dbReference type="RefSeq" id="XP_003100290.2">
    <property type="nucleotide sequence ID" value="XM_003100242.2"/>
</dbReference>
<evidence type="ECO:0000313" key="3">
    <source>
        <dbReference type="Proteomes" id="UP000483820"/>
    </source>
</evidence>
<reference evidence="2 3" key="1">
    <citation type="submission" date="2019-12" db="EMBL/GenBank/DDBJ databases">
        <title>Chromosome-level assembly of the Caenorhabditis remanei genome.</title>
        <authorList>
            <person name="Teterina A.A."/>
            <person name="Willis J.H."/>
            <person name="Phillips P.C."/>
        </authorList>
    </citation>
    <scope>NUCLEOTIDE SEQUENCE [LARGE SCALE GENOMIC DNA]</scope>
    <source>
        <strain evidence="2 3">PX506</strain>
        <tissue evidence="2">Whole organism</tissue>
    </source>
</reference>
<dbReference type="AlphaFoldDB" id="A0A6A5G1I1"/>
<keyword evidence="1" id="KW-0472">Membrane</keyword>
<keyword evidence="1" id="KW-1133">Transmembrane helix</keyword>
<gene>
    <name evidence="2" type="ORF">GCK72_025287</name>
</gene>
<dbReference type="Proteomes" id="UP000483820">
    <property type="component" value="Chromosome X"/>
</dbReference>
<dbReference type="KEGG" id="crq:GCK72_025287"/>
<organism evidence="2 3">
    <name type="scientific">Caenorhabditis remanei</name>
    <name type="common">Caenorhabditis vulgaris</name>
    <dbReference type="NCBI Taxonomy" id="31234"/>
    <lineage>
        <taxon>Eukaryota</taxon>
        <taxon>Metazoa</taxon>
        <taxon>Ecdysozoa</taxon>
        <taxon>Nematoda</taxon>
        <taxon>Chromadorea</taxon>
        <taxon>Rhabditida</taxon>
        <taxon>Rhabditina</taxon>
        <taxon>Rhabditomorpha</taxon>
        <taxon>Rhabditoidea</taxon>
        <taxon>Rhabditidae</taxon>
        <taxon>Peloderinae</taxon>
        <taxon>Caenorhabditis</taxon>
    </lineage>
</organism>
<dbReference type="CTD" id="9826620"/>
<evidence type="ECO:0000256" key="1">
    <source>
        <dbReference type="SAM" id="Phobius"/>
    </source>
</evidence>
<name>A0A6A5G1I1_CAERE</name>
<keyword evidence="1" id="KW-0812">Transmembrane</keyword>
<feature type="transmembrane region" description="Helical" evidence="1">
    <location>
        <begin position="68"/>
        <end position="87"/>
    </location>
</feature>
<sequence length="148" mass="16929">MAKFHPLVMTLIIYAVSDVAFSGAVAISAFNMEGMWSNPYYPLLHSGILLFSILSVYFIAYSNIKLALALHGLLKLIVFLWTLHSLIFPEFYQITKQEAVAVSLYYLLTLVFEMTAFFVINKMNIPFVQDDEVPEYLDYEDEVMVTCC</sequence>
<feature type="transmembrane region" description="Helical" evidence="1">
    <location>
        <begin position="42"/>
        <end position="61"/>
    </location>
</feature>
<proteinExistence type="predicted"/>
<feature type="transmembrane region" description="Helical" evidence="1">
    <location>
        <begin position="7"/>
        <end position="30"/>
    </location>
</feature>
<dbReference type="GeneID" id="9826620"/>
<protein>
    <submittedName>
        <fullName evidence="2">Uncharacterized protein</fullName>
    </submittedName>
</protein>
<dbReference type="EMBL" id="WUAV01000006">
    <property type="protein sequence ID" value="KAF1748820.1"/>
    <property type="molecule type" value="Genomic_DNA"/>
</dbReference>
<comment type="caution">
    <text evidence="2">The sequence shown here is derived from an EMBL/GenBank/DDBJ whole genome shotgun (WGS) entry which is preliminary data.</text>
</comment>